<name>A0A196SBY1_BLAHN</name>
<keyword evidence="6 7" id="KW-0687">Ribonucleoprotein</keyword>
<keyword evidence="3 7" id="KW-0963">Cytoplasm</keyword>
<dbReference type="Pfam" id="PF02290">
    <property type="entry name" value="SRP14"/>
    <property type="match status" value="1"/>
</dbReference>
<dbReference type="SUPFAM" id="SSF54762">
    <property type="entry name" value="Signal recognition particle alu RNA binding heterodimer, SRP9/14"/>
    <property type="match status" value="1"/>
</dbReference>
<keyword evidence="9" id="KW-1185">Reference proteome</keyword>
<comment type="caution">
    <text evidence="8">The sequence shown here is derived from an EMBL/GenBank/DDBJ whole genome shotgun (WGS) entry which is preliminary data.</text>
</comment>
<evidence type="ECO:0000256" key="5">
    <source>
        <dbReference type="ARBA" id="ARBA00023135"/>
    </source>
</evidence>
<dbReference type="Gene3D" id="3.30.720.10">
    <property type="entry name" value="Signal recognition particle alu RNA binding heterodimer, srp9/1"/>
    <property type="match status" value="1"/>
</dbReference>
<dbReference type="AlphaFoldDB" id="A0A196SBY1"/>
<evidence type="ECO:0000313" key="8">
    <source>
        <dbReference type="EMBL" id="OAO14523.1"/>
    </source>
</evidence>
<evidence type="ECO:0000256" key="1">
    <source>
        <dbReference type="ARBA" id="ARBA00004496"/>
    </source>
</evidence>
<protein>
    <recommendedName>
        <fullName evidence="7">Signal recognition particle 14 kDa protein</fullName>
        <shortName evidence="7">SRP14</shortName>
    </recommendedName>
</protein>
<comment type="subcellular location">
    <subcellularLocation>
        <location evidence="1 7">Cytoplasm</location>
    </subcellularLocation>
</comment>
<evidence type="ECO:0000256" key="7">
    <source>
        <dbReference type="RuleBase" id="RU368100"/>
    </source>
</evidence>
<comment type="similarity">
    <text evidence="2 7">Belongs to the SRP14 family.</text>
</comment>
<dbReference type="GO" id="GO:0006614">
    <property type="term" value="P:SRP-dependent cotranslational protein targeting to membrane"/>
    <property type="evidence" value="ECO:0007669"/>
    <property type="project" value="UniProtKB-UniRule"/>
</dbReference>
<dbReference type="OrthoDB" id="19209at2759"/>
<keyword evidence="4 7" id="KW-0694">RNA-binding</keyword>
<proteinExistence type="inferred from homology"/>
<evidence type="ECO:0000256" key="2">
    <source>
        <dbReference type="ARBA" id="ARBA00010349"/>
    </source>
</evidence>
<dbReference type="GO" id="GO:0005786">
    <property type="term" value="C:signal recognition particle, endoplasmic reticulum targeting"/>
    <property type="evidence" value="ECO:0007669"/>
    <property type="project" value="UniProtKB-UniRule"/>
</dbReference>
<dbReference type="Proteomes" id="UP000078348">
    <property type="component" value="Unassembled WGS sequence"/>
</dbReference>
<gene>
    <name evidence="8" type="ORF">AV274_3826</name>
</gene>
<evidence type="ECO:0000313" key="9">
    <source>
        <dbReference type="Proteomes" id="UP000078348"/>
    </source>
</evidence>
<dbReference type="InterPro" id="IPR009018">
    <property type="entry name" value="Signal_recog_particle_SRP9/14"/>
</dbReference>
<dbReference type="GO" id="GO:0008312">
    <property type="term" value="F:7S RNA binding"/>
    <property type="evidence" value="ECO:0007669"/>
    <property type="project" value="UniProtKB-UniRule"/>
</dbReference>
<sequence length="105" mass="11626">MPRLSNDAFLEKLSEMAKCATTTGVVSVSFKRYNEGYNCFPSKKEQTVNIANNKCLIRAVCKKAKASTIVNAKDVASFNTRISAVLRGSITYLERKQKKGKKASE</sequence>
<evidence type="ECO:0000256" key="6">
    <source>
        <dbReference type="ARBA" id="ARBA00023274"/>
    </source>
</evidence>
<keyword evidence="5 7" id="KW-0733">Signal recognition particle</keyword>
<evidence type="ECO:0000256" key="3">
    <source>
        <dbReference type="ARBA" id="ARBA00022490"/>
    </source>
</evidence>
<organism evidence="8 9">
    <name type="scientific">Blastocystis sp. subtype 1 (strain ATCC 50177 / NandII)</name>
    <dbReference type="NCBI Taxonomy" id="478820"/>
    <lineage>
        <taxon>Eukaryota</taxon>
        <taxon>Sar</taxon>
        <taxon>Stramenopiles</taxon>
        <taxon>Bigyra</taxon>
        <taxon>Opalozoa</taxon>
        <taxon>Opalinata</taxon>
        <taxon>Blastocystidae</taxon>
        <taxon>Blastocystis</taxon>
    </lineage>
</organism>
<dbReference type="STRING" id="478820.A0A196SBY1"/>
<comment type="function">
    <text evidence="7">Component of the signal recognition particle (SRP) complex, a ribonucleoprotein complex that mediates the cotranslational targeting of secretory and membrane proteins to the endoplasmic reticulum (ER). SRP9 together with SRP14 and the Alu portion of the SRP RNA, constitutes the elongation arrest domain of SRP. The complex of SRP9 and SRP14 is required for SRP RNA binding.</text>
</comment>
<reference evidence="8 9" key="1">
    <citation type="submission" date="2016-05" db="EMBL/GenBank/DDBJ databases">
        <title>Nuclear genome of Blastocystis sp. subtype 1 NandII.</title>
        <authorList>
            <person name="Gentekaki E."/>
            <person name="Curtis B."/>
            <person name="Stairs C."/>
            <person name="Eme L."/>
            <person name="Herman E."/>
            <person name="Klimes V."/>
            <person name="Arias M.C."/>
            <person name="Elias M."/>
            <person name="Hilliou F."/>
            <person name="Klute M."/>
            <person name="Malik S.-B."/>
            <person name="Pightling A."/>
            <person name="Rachubinski R."/>
            <person name="Salas D."/>
            <person name="Schlacht A."/>
            <person name="Suga H."/>
            <person name="Archibald J."/>
            <person name="Ball S.G."/>
            <person name="Clark G."/>
            <person name="Dacks J."/>
            <person name="Van Der Giezen M."/>
            <person name="Tsaousis A."/>
            <person name="Roger A."/>
        </authorList>
    </citation>
    <scope>NUCLEOTIDE SEQUENCE [LARGE SCALE GENOMIC DNA]</scope>
    <source>
        <strain evidence="9">ATCC 50177 / NandII</strain>
    </source>
</reference>
<dbReference type="GO" id="GO:0030942">
    <property type="term" value="F:endoplasmic reticulum signal peptide binding"/>
    <property type="evidence" value="ECO:0007669"/>
    <property type="project" value="UniProtKB-UniRule"/>
</dbReference>
<dbReference type="PANTHER" id="PTHR12013">
    <property type="entry name" value="SIGNAL RECOGNITION PARTICLE 14 KD PROTEIN"/>
    <property type="match status" value="1"/>
</dbReference>
<evidence type="ECO:0000256" key="4">
    <source>
        <dbReference type="ARBA" id="ARBA00022884"/>
    </source>
</evidence>
<dbReference type="InterPro" id="IPR003210">
    <property type="entry name" value="Signal_recog_particle_SRP14"/>
</dbReference>
<comment type="subunit">
    <text evidence="7">Heterodimer with SRP9; binds RNA as heterodimer. Component of a signal recognition particle (SRP) complex that consists of a 7SL RNA molecule of 300 nucleotides and six protein subunits: SRP72, SRP68, SRP54, SRP19, SRP14 and SRP9.</text>
</comment>
<accession>A0A196SBY1</accession>
<dbReference type="EMBL" id="LXWW01000238">
    <property type="protein sequence ID" value="OAO14523.1"/>
    <property type="molecule type" value="Genomic_DNA"/>
</dbReference>